<gene>
    <name evidence="8" type="ORF">FHS59_004523</name>
</gene>
<proteinExistence type="inferred from homology"/>
<evidence type="ECO:0000313" key="9">
    <source>
        <dbReference type="Proteomes" id="UP000588604"/>
    </source>
</evidence>
<reference evidence="8 9" key="1">
    <citation type="submission" date="2020-08" db="EMBL/GenBank/DDBJ databases">
        <title>Genomic Encyclopedia of Type Strains, Phase IV (KMG-IV): sequencing the most valuable type-strain genomes for metagenomic binning, comparative biology and taxonomic classification.</title>
        <authorList>
            <person name="Goeker M."/>
        </authorList>
    </citation>
    <scope>NUCLEOTIDE SEQUENCE [LARGE SCALE GENOMIC DNA]</scope>
    <source>
        <strain evidence="8 9">DSM 102044</strain>
    </source>
</reference>
<keyword evidence="9" id="KW-1185">Reference proteome</keyword>
<dbReference type="InterPro" id="IPR012944">
    <property type="entry name" value="SusD_RagB_dom"/>
</dbReference>
<dbReference type="RefSeq" id="WP_184498376.1">
    <property type="nucleotide sequence ID" value="NZ_JACIJO010000005.1"/>
</dbReference>
<accession>A0A841MWA9</accession>
<feature type="domain" description="RagB/SusD" evidence="6">
    <location>
        <begin position="335"/>
        <end position="448"/>
    </location>
</feature>
<evidence type="ECO:0000259" key="7">
    <source>
        <dbReference type="Pfam" id="PF14322"/>
    </source>
</evidence>
<feature type="domain" description="SusD-like N-terminal" evidence="7">
    <location>
        <begin position="21"/>
        <end position="225"/>
    </location>
</feature>
<evidence type="ECO:0000256" key="2">
    <source>
        <dbReference type="ARBA" id="ARBA00006275"/>
    </source>
</evidence>
<protein>
    <recommendedName>
        <fullName evidence="10">SusD-like starch-binding protein associating with outer membrane</fullName>
    </recommendedName>
</protein>
<dbReference type="AlphaFoldDB" id="A0A841MWA9"/>
<keyword evidence="4" id="KW-0472">Membrane</keyword>
<dbReference type="EMBL" id="JACIJO010000005">
    <property type="protein sequence ID" value="MBB6328864.1"/>
    <property type="molecule type" value="Genomic_DNA"/>
</dbReference>
<dbReference type="Pfam" id="PF07980">
    <property type="entry name" value="SusD_RagB"/>
    <property type="match status" value="1"/>
</dbReference>
<organism evidence="8 9">
    <name type="scientific">Algoriphagus iocasae</name>
    <dbReference type="NCBI Taxonomy" id="1836499"/>
    <lineage>
        <taxon>Bacteria</taxon>
        <taxon>Pseudomonadati</taxon>
        <taxon>Bacteroidota</taxon>
        <taxon>Cytophagia</taxon>
        <taxon>Cytophagales</taxon>
        <taxon>Cyclobacteriaceae</taxon>
        <taxon>Algoriphagus</taxon>
    </lineage>
</organism>
<evidence type="ECO:0008006" key="10">
    <source>
        <dbReference type="Google" id="ProtNLM"/>
    </source>
</evidence>
<comment type="subcellular location">
    <subcellularLocation>
        <location evidence="1">Cell outer membrane</location>
    </subcellularLocation>
</comment>
<name>A0A841MWA9_9BACT</name>
<dbReference type="Proteomes" id="UP000588604">
    <property type="component" value="Unassembled WGS sequence"/>
</dbReference>
<dbReference type="PROSITE" id="PS51257">
    <property type="entry name" value="PROKAR_LIPOPROTEIN"/>
    <property type="match status" value="1"/>
</dbReference>
<comment type="similarity">
    <text evidence="2">Belongs to the SusD family.</text>
</comment>
<comment type="caution">
    <text evidence="8">The sequence shown here is derived from an EMBL/GenBank/DDBJ whole genome shotgun (WGS) entry which is preliminary data.</text>
</comment>
<keyword evidence="5" id="KW-0998">Cell outer membrane</keyword>
<evidence type="ECO:0000256" key="4">
    <source>
        <dbReference type="ARBA" id="ARBA00023136"/>
    </source>
</evidence>
<dbReference type="InterPro" id="IPR033985">
    <property type="entry name" value="SusD-like_N"/>
</dbReference>
<evidence type="ECO:0000259" key="6">
    <source>
        <dbReference type="Pfam" id="PF07980"/>
    </source>
</evidence>
<evidence type="ECO:0000256" key="3">
    <source>
        <dbReference type="ARBA" id="ARBA00022729"/>
    </source>
</evidence>
<dbReference type="GO" id="GO:0009279">
    <property type="term" value="C:cell outer membrane"/>
    <property type="evidence" value="ECO:0007669"/>
    <property type="project" value="UniProtKB-SubCell"/>
</dbReference>
<evidence type="ECO:0000256" key="1">
    <source>
        <dbReference type="ARBA" id="ARBA00004442"/>
    </source>
</evidence>
<keyword evidence="3" id="KW-0732">Signal</keyword>
<dbReference type="SUPFAM" id="SSF48452">
    <property type="entry name" value="TPR-like"/>
    <property type="match status" value="1"/>
</dbReference>
<sequence>MKKYKFQFLAILLLLVGCDGFLDEKPSKSLVVPQTLAELQGLLDNTNFLMNDSPALVFNGTDDFWTTDQGFQSFNSIPNQSSYIWEEEIFDTPQASDWLIPYRQVFYANVVLEEAKEMNQVNDSEHEERDELIGRALFMRAKAFFDLAGQFAPVYREESASGLLGVVIRTKPKITDKQGRTTLQETYDQILGDLNEAVGLLPETVVISTRPTQAAGQALLARVYLSMSDYKMANQWAKASLESGAELLDFNEVMPSGNFSFAPFNKETLYYSVLNGQLFHYSNLTFVDQELFDSYDSLDLRKELYYRKPNESAMGYVFRGSFSGDYALFSGLSTGEMYLILAETEIRLGRIKEGLAYLNQLMEKRYQLGEFQPWEDLDQTEALKLVLKERRKELAFRGLRWNDLRRLNLEPALAKTLTRTVNEVEYSLPPNSPRYVFPIPEDELQLNGLEPNIR</sequence>
<evidence type="ECO:0000256" key="5">
    <source>
        <dbReference type="ARBA" id="ARBA00023237"/>
    </source>
</evidence>
<evidence type="ECO:0000313" key="8">
    <source>
        <dbReference type="EMBL" id="MBB6328864.1"/>
    </source>
</evidence>
<dbReference type="Gene3D" id="1.25.40.390">
    <property type="match status" value="1"/>
</dbReference>
<dbReference type="InterPro" id="IPR011990">
    <property type="entry name" value="TPR-like_helical_dom_sf"/>
</dbReference>
<dbReference type="Pfam" id="PF14322">
    <property type="entry name" value="SusD-like_3"/>
    <property type="match status" value="1"/>
</dbReference>